<dbReference type="InterPro" id="IPR009056">
    <property type="entry name" value="Cyt_c-like_dom"/>
</dbReference>
<dbReference type="Gene3D" id="1.10.760.10">
    <property type="entry name" value="Cytochrome c-like domain"/>
    <property type="match status" value="1"/>
</dbReference>
<keyword evidence="4" id="KW-0249">Electron transport</keyword>
<feature type="domain" description="Cytochrome c" evidence="9">
    <location>
        <begin position="100"/>
        <end position="177"/>
    </location>
</feature>
<dbReference type="PANTHER" id="PTHR37823">
    <property type="entry name" value="CYTOCHROME C-553-LIKE"/>
    <property type="match status" value="1"/>
</dbReference>
<evidence type="ECO:0000259" key="9">
    <source>
        <dbReference type="PROSITE" id="PS51007"/>
    </source>
</evidence>
<evidence type="ECO:0000256" key="3">
    <source>
        <dbReference type="ARBA" id="ARBA00022723"/>
    </source>
</evidence>
<evidence type="ECO:0000256" key="2">
    <source>
        <dbReference type="ARBA" id="ARBA00022617"/>
    </source>
</evidence>
<evidence type="ECO:0000256" key="7">
    <source>
        <dbReference type="SAM" id="MobiDB-lite"/>
    </source>
</evidence>
<name>A0A7M2YY75_9ACTN</name>
<feature type="transmembrane region" description="Helical" evidence="8">
    <location>
        <begin position="12"/>
        <end position="31"/>
    </location>
</feature>
<dbReference type="InterPro" id="IPR051811">
    <property type="entry name" value="Cytochrome_c550/c551-like"/>
</dbReference>
<evidence type="ECO:0000313" key="11">
    <source>
        <dbReference type="Proteomes" id="UP000254134"/>
    </source>
</evidence>
<keyword evidence="5 6" id="KW-0408">Iron</keyword>
<keyword evidence="8" id="KW-1133">Transmembrane helix</keyword>
<dbReference type="AlphaFoldDB" id="A0A7M2YY75"/>
<dbReference type="RefSeq" id="WP_114796113.1">
    <property type="nucleotide sequence ID" value="NZ_QQZY01000003.1"/>
</dbReference>
<dbReference type="PROSITE" id="PS51007">
    <property type="entry name" value="CYTC"/>
    <property type="match status" value="1"/>
</dbReference>
<gene>
    <name evidence="10" type="ORF">Gocc_1713</name>
</gene>
<dbReference type="InterPro" id="IPR008168">
    <property type="entry name" value="Cyt_C_IC"/>
</dbReference>
<comment type="caution">
    <text evidence="10">The sequence shown here is derived from an EMBL/GenBank/DDBJ whole genome shotgun (WGS) entry which is preliminary data.</text>
</comment>
<keyword evidence="1" id="KW-0813">Transport</keyword>
<evidence type="ECO:0000256" key="5">
    <source>
        <dbReference type="ARBA" id="ARBA00023004"/>
    </source>
</evidence>
<protein>
    <submittedName>
        <fullName evidence="10">Cbb3-type Cytochrome C oxidase subunit III</fullName>
    </submittedName>
</protein>
<dbReference type="GO" id="GO:0020037">
    <property type="term" value="F:heme binding"/>
    <property type="evidence" value="ECO:0007669"/>
    <property type="project" value="InterPro"/>
</dbReference>
<reference evidence="10 11" key="1">
    <citation type="submission" date="2018-07" db="EMBL/GenBank/DDBJ databases">
        <title>High-quality-draft genome sequence of Gaiella occulta.</title>
        <authorList>
            <person name="Severino R."/>
            <person name="Froufe H.J.C."/>
            <person name="Rainey F.A."/>
            <person name="Barroso C."/>
            <person name="Albuquerque L."/>
            <person name="Lobo-Da-Cunha A."/>
            <person name="Da Costa M.S."/>
            <person name="Egas C."/>
        </authorList>
    </citation>
    <scope>NUCLEOTIDE SEQUENCE [LARGE SCALE GENOMIC DNA]</scope>
    <source>
        <strain evidence="10 11">F2-233</strain>
    </source>
</reference>
<evidence type="ECO:0000256" key="8">
    <source>
        <dbReference type="SAM" id="Phobius"/>
    </source>
</evidence>
<keyword evidence="3 6" id="KW-0479">Metal-binding</keyword>
<keyword evidence="11" id="KW-1185">Reference proteome</keyword>
<feature type="region of interest" description="Disordered" evidence="7">
    <location>
        <begin position="72"/>
        <end position="99"/>
    </location>
</feature>
<feature type="transmembrane region" description="Helical" evidence="8">
    <location>
        <begin position="43"/>
        <end position="63"/>
    </location>
</feature>
<dbReference type="Pfam" id="PF13442">
    <property type="entry name" value="Cytochrome_CBB3"/>
    <property type="match status" value="1"/>
</dbReference>
<dbReference type="Proteomes" id="UP000254134">
    <property type="component" value="Unassembled WGS sequence"/>
</dbReference>
<keyword evidence="8" id="KW-0812">Transmembrane</keyword>
<accession>A0A7M2YY75</accession>
<reference evidence="11" key="2">
    <citation type="journal article" date="2019" name="MicrobiologyOpen">
        <title>High-quality draft genome sequence of Gaiella occulta isolated from a 150 meter deep mineral water borehole and comparison with the genome sequences of other deep-branching lineages of the phylum Actinobacteria.</title>
        <authorList>
            <person name="Severino R."/>
            <person name="Froufe H.J.C."/>
            <person name="Barroso C."/>
            <person name="Albuquerque L."/>
            <person name="Lobo-da-Cunha A."/>
            <person name="da Costa M.S."/>
            <person name="Egas C."/>
        </authorList>
    </citation>
    <scope>NUCLEOTIDE SEQUENCE [LARGE SCALE GENOMIC DNA]</scope>
    <source>
        <strain evidence="11">F2-233</strain>
    </source>
</reference>
<dbReference type="EMBL" id="QQZY01000003">
    <property type="protein sequence ID" value="RDI74824.1"/>
    <property type="molecule type" value="Genomic_DNA"/>
</dbReference>
<sequence>MLLEITTTGKVTLIIVAGVFIAWALVTAIVVPRRNPDFPRNVSTFVVVTAALFVAQMGAVYWVTSTQDVEKAAAGETTPAETTPAETTPAETAPAAGGAGDAAAGKQVFASAGCGGCHTLAGAGSNGTVGPNLDQAKPAYDLVVTRVTNGRGAMPPFKGQLDEQQIKDVAAYVSSVAGS</sequence>
<dbReference type="InterPro" id="IPR036909">
    <property type="entry name" value="Cyt_c-like_dom_sf"/>
</dbReference>
<dbReference type="SUPFAM" id="SSF46626">
    <property type="entry name" value="Cytochrome c"/>
    <property type="match status" value="1"/>
</dbReference>
<feature type="compositionally biased region" description="Low complexity" evidence="7">
    <location>
        <begin position="74"/>
        <end position="99"/>
    </location>
</feature>
<evidence type="ECO:0000256" key="4">
    <source>
        <dbReference type="ARBA" id="ARBA00022982"/>
    </source>
</evidence>
<dbReference type="PRINTS" id="PR00605">
    <property type="entry name" value="CYTCHROMECIC"/>
</dbReference>
<dbReference type="GO" id="GO:0009055">
    <property type="term" value="F:electron transfer activity"/>
    <property type="evidence" value="ECO:0007669"/>
    <property type="project" value="InterPro"/>
</dbReference>
<evidence type="ECO:0000313" key="10">
    <source>
        <dbReference type="EMBL" id="RDI74824.1"/>
    </source>
</evidence>
<evidence type="ECO:0000256" key="6">
    <source>
        <dbReference type="PROSITE-ProRule" id="PRU00433"/>
    </source>
</evidence>
<dbReference type="GO" id="GO:0005506">
    <property type="term" value="F:iron ion binding"/>
    <property type="evidence" value="ECO:0007669"/>
    <property type="project" value="InterPro"/>
</dbReference>
<keyword evidence="8" id="KW-0472">Membrane</keyword>
<evidence type="ECO:0000256" key="1">
    <source>
        <dbReference type="ARBA" id="ARBA00022448"/>
    </source>
</evidence>
<dbReference type="PANTHER" id="PTHR37823:SF1">
    <property type="entry name" value="CYTOCHROME C-553-LIKE"/>
    <property type="match status" value="1"/>
</dbReference>
<organism evidence="10 11">
    <name type="scientific">Gaiella occulta</name>
    <dbReference type="NCBI Taxonomy" id="1002870"/>
    <lineage>
        <taxon>Bacteria</taxon>
        <taxon>Bacillati</taxon>
        <taxon>Actinomycetota</taxon>
        <taxon>Thermoleophilia</taxon>
        <taxon>Gaiellales</taxon>
        <taxon>Gaiellaceae</taxon>
        <taxon>Gaiella</taxon>
    </lineage>
</organism>
<proteinExistence type="predicted"/>
<keyword evidence="2 6" id="KW-0349">Heme</keyword>
<dbReference type="OrthoDB" id="9811281at2"/>